<accession>A0A843XP41</accession>
<name>A0A843XP41_COLES</name>
<keyword evidence="3" id="KW-1185">Reference proteome</keyword>
<feature type="non-terminal residue" evidence="2">
    <location>
        <position position="1"/>
    </location>
</feature>
<gene>
    <name evidence="2" type="ORF">Taro_054586</name>
</gene>
<feature type="region of interest" description="Disordered" evidence="1">
    <location>
        <begin position="109"/>
        <end position="135"/>
    </location>
</feature>
<sequence length="135" mass="15456">MMRLPPSQQVYLSDWQTMCAMWTNGDERRVVEQNKQNRSTQSMTYRRVMTSHYQLIHDFEIMTQLIAPSSDVDAKSHTPVTLEDAFISVTGKDRPGSIRCAGSGEMLSTRYKSTGMSGSSERERIMQEQLKAQEE</sequence>
<reference evidence="2" key="1">
    <citation type="submission" date="2017-07" db="EMBL/GenBank/DDBJ databases">
        <title>Taro Niue Genome Assembly and Annotation.</title>
        <authorList>
            <person name="Atibalentja N."/>
            <person name="Keating K."/>
            <person name="Fields C.J."/>
        </authorList>
    </citation>
    <scope>NUCLEOTIDE SEQUENCE</scope>
    <source>
        <strain evidence="2">Niue_2</strain>
        <tissue evidence="2">Leaf</tissue>
    </source>
</reference>
<dbReference type="EMBL" id="NMUH01011187">
    <property type="protein sequence ID" value="MQM21544.1"/>
    <property type="molecule type" value="Genomic_DNA"/>
</dbReference>
<feature type="compositionally biased region" description="Polar residues" evidence="1">
    <location>
        <begin position="110"/>
        <end position="119"/>
    </location>
</feature>
<evidence type="ECO:0000313" key="3">
    <source>
        <dbReference type="Proteomes" id="UP000652761"/>
    </source>
</evidence>
<dbReference type="AlphaFoldDB" id="A0A843XP41"/>
<protein>
    <submittedName>
        <fullName evidence="2">Uncharacterized protein</fullName>
    </submittedName>
</protein>
<organism evidence="2 3">
    <name type="scientific">Colocasia esculenta</name>
    <name type="common">Wild taro</name>
    <name type="synonym">Arum esculentum</name>
    <dbReference type="NCBI Taxonomy" id="4460"/>
    <lineage>
        <taxon>Eukaryota</taxon>
        <taxon>Viridiplantae</taxon>
        <taxon>Streptophyta</taxon>
        <taxon>Embryophyta</taxon>
        <taxon>Tracheophyta</taxon>
        <taxon>Spermatophyta</taxon>
        <taxon>Magnoliopsida</taxon>
        <taxon>Liliopsida</taxon>
        <taxon>Araceae</taxon>
        <taxon>Aroideae</taxon>
        <taxon>Colocasieae</taxon>
        <taxon>Colocasia</taxon>
    </lineage>
</organism>
<evidence type="ECO:0000313" key="2">
    <source>
        <dbReference type="EMBL" id="MQM21544.1"/>
    </source>
</evidence>
<proteinExistence type="predicted"/>
<comment type="caution">
    <text evidence="2">The sequence shown here is derived from an EMBL/GenBank/DDBJ whole genome shotgun (WGS) entry which is preliminary data.</text>
</comment>
<dbReference type="Proteomes" id="UP000652761">
    <property type="component" value="Unassembled WGS sequence"/>
</dbReference>
<evidence type="ECO:0000256" key="1">
    <source>
        <dbReference type="SAM" id="MobiDB-lite"/>
    </source>
</evidence>
<feature type="compositionally biased region" description="Basic and acidic residues" evidence="1">
    <location>
        <begin position="120"/>
        <end position="135"/>
    </location>
</feature>